<dbReference type="AlphaFoldDB" id="A0A9D9DE76"/>
<reference evidence="1" key="1">
    <citation type="submission" date="2020-10" db="EMBL/GenBank/DDBJ databases">
        <authorList>
            <person name="Gilroy R."/>
        </authorList>
    </citation>
    <scope>NUCLEOTIDE SEQUENCE</scope>
    <source>
        <strain evidence="1">17213</strain>
    </source>
</reference>
<reference evidence="1" key="2">
    <citation type="journal article" date="2021" name="PeerJ">
        <title>Extensive microbial diversity within the chicken gut microbiome revealed by metagenomics and culture.</title>
        <authorList>
            <person name="Gilroy R."/>
            <person name="Ravi A."/>
            <person name="Getino M."/>
            <person name="Pursley I."/>
            <person name="Horton D.L."/>
            <person name="Alikhan N.F."/>
            <person name="Baker D."/>
            <person name="Gharbi K."/>
            <person name="Hall N."/>
            <person name="Watson M."/>
            <person name="Adriaenssens E.M."/>
            <person name="Foster-Nyarko E."/>
            <person name="Jarju S."/>
            <person name="Secka A."/>
            <person name="Antonio M."/>
            <person name="Oren A."/>
            <person name="Chaudhuri R.R."/>
            <person name="La Ragione R."/>
            <person name="Hildebrand F."/>
            <person name="Pallen M.J."/>
        </authorList>
    </citation>
    <scope>NUCLEOTIDE SEQUENCE</scope>
    <source>
        <strain evidence="1">17213</strain>
    </source>
</reference>
<dbReference type="Proteomes" id="UP000823631">
    <property type="component" value="Unassembled WGS sequence"/>
</dbReference>
<dbReference type="EMBL" id="JADINH010000213">
    <property type="protein sequence ID" value="MBO8416820.1"/>
    <property type="molecule type" value="Genomic_DNA"/>
</dbReference>
<sequence>MSRKIVMIVSILAALCLLLLVGSMIAAGYVFDSKVSSVLRRVEQRVPGLELAYRAQDASLFSRSGVIAWKLNLPKDNALGLPYVSGSTRMELNFGLLKANAAFLKVQGEGNLDEFLSRLKLQPIDYQGALEVTALMPKLSFALKSSPFSLPFEFGSCAVGENSVYFEASSPESMTVEAAAGSLKCRGTERYAGRESFVLDLSGLQVRAEPSYIDGRILADSFEFSLARLAADFSTLFVIGFEPDDKVKDPTLRDAIDFTDLKAGLAFRDKDSNGRAYLDFSGSGNFAFSFPAVKEGQSQPPYRIDNLK</sequence>
<gene>
    <name evidence="1" type="ORF">IAB19_10610</name>
</gene>
<accession>A0A9D9DE76</accession>
<feature type="non-terminal residue" evidence="1">
    <location>
        <position position="308"/>
    </location>
</feature>
<organism evidence="1 2">
    <name type="scientific">Candidatus Avisuccinivibrio stercorigallinarum</name>
    <dbReference type="NCBI Taxonomy" id="2840704"/>
    <lineage>
        <taxon>Bacteria</taxon>
        <taxon>Pseudomonadati</taxon>
        <taxon>Pseudomonadota</taxon>
        <taxon>Gammaproteobacteria</taxon>
        <taxon>Aeromonadales</taxon>
        <taxon>Succinivibrionaceae</taxon>
        <taxon>Succinivibrionaceae incertae sedis</taxon>
        <taxon>Candidatus Avisuccinivibrio</taxon>
    </lineage>
</organism>
<evidence type="ECO:0000313" key="1">
    <source>
        <dbReference type="EMBL" id="MBO8416820.1"/>
    </source>
</evidence>
<protein>
    <submittedName>
        <fullName evidence="1">Uncharacterized protein</fullName>
    </submittedName>
</protein>
<name>A0A9D9DE76_9GAMM</name>
<proteinExistence type="predicted"/>
<comment type="caution">
    <text evidence="1">The sequence shown here is derived from an EMBL/GenBank/DDBJ whole genome shotgun (WGS) entry which is preliminary data.</text>
</comment>
<evidence type="ECO:0000313" key="2">
    <source>
        <dbReference type="Proteomes" id="UP000823631"/>
    </source>
</evidence>